<name>A0A8T0G8L0_CERPU</name>
<evidence type="ECO:0000256" key="1">
    <source>
        <dbReference type="SAM" id="SignalP"/>
    </source>
</evidence>
<accession>A0A8T0G8L0</accession>
<dbReference type="AlphaFoldDB" id="A0A8T0G8L0"/>
<gene>
    <name evidence="2" type="ORF">KC19_12G084900</name>
</gene>
<evidence type="ECO:0000313" key="2">
    <source>
        <dbReference type="EMBL" id="KAG0554359.1"/>
    </source>
</evidence>
<keyword evidence="1" id="KW-0732">Signal</keyword>
<dbReference type="EMBL" id="CM026433">
    <property type="protein sequence ID" value="KAG0554359.1"/>
    <property type="molecule type" value="Genomic_DNA"/>
</dbReference>
<evidence type="ECO:0000313" key="3">
    <source>
        <dbReference type="Proteomes" id="UP000822688"/>
    </source>
</evidence>
<feature type="signal peptide" evidence="1">
    <location>
        <begin position="1"/>
        <end position="19"/>
    </location>
</feature>
<keyword evidence="3" id="KW-1185">Reference proteome</keyword>
<reference evidence="2" key="1">
    <citation type="submission" date="2020-06" db="EMBL/GenBank/DDBJ databases">
        <title>WGS assembly of Ceratodon purpureus strain R40.</title>
        <authorList>
            <person name="Carey S.B."/>
            <person name="Jenkins J."/>
            <person name="Shu S."/>
            <person name="Lovell J.T."/>
            <person name="Sreedasyam A."/>
            <person name="Maumus F."/>
            <person name="Tiley G.P."/>
            <person name="Fernandez-Pozo N."/>
            <person name="Barry K."/>
            <person name="Chen C."/>
            <person name="Wang M."/>
            <person name="Lipzen A."/>
            <person name="Daum C."/>
            <person name="Saski C.A."/>
            <person name="Payton A.C."/>
            <person name="Mcbreen J.C."/>
            <person name="Conrad R.E."/>
            <person name="Kollar L.M."/>
            <person name="Olsson S."/>
            <person name="Huttunen S."/>
            <person name="Landis J.B."/>
            <person name="Wickett N.J."/>
            <person name="Johnson M.G."/>
            <person name="Rensing S.A."/>
            <person name="Grimwood J."/>
            <person name="Schmutz J."/>
            <person name="Mcdaniel S.F."/>
        </authorList>
    </citation>
    <scope>NUCLEOTIDE SEQUENCE</scope>
    <source>
        <strain evidence="2">R40</strain>
    </source>
</reference>
<sequence>MLPFVFLLLIDFSYHAWLGNDPTKLINLALRGDESVNMSLGKAAEEEGEECTCFL</sequence>
<proteinExistence type="predicted"/>
<dbReference type="Proteomes" id="UP000822688">
    <property type="component" value="Chromosome 12"/>
</dbReference>
<organism evidence="2 3">
    <name type="scientific">Ceratodon purpureus</name>
    <name type="common">Fire moss</name>
    <name type="synonym">Dicranum purpureum</name>
    <dbReference type="NCBI Taxonomy" id="3225"/>
    <lineage>
        <taxon>Eukaryota</taxon>
        <taxon>Viridiplantae</taxon>
        <taxon>Streptophyta</taxon>
        <taxon>Embryophyta</taxon>
        <taxon>Bryophyta</taxon>
        <taxon>Bryophytina</taxon>
        <taxon>Bryopsida</taxon>
        <taxon>Dicranidae</taxon>
        <taxon>Pseudoditrichales</taxon>
        <taxon>Ditrichaceae</taxon>
        <taxon>Ceratodon</taxon>
    </lineage>
</organism>
<protein>
    <submittedName>
        <fullName evidence="2">Uncharacterized protein</fullName>
    </submittedName>
</protein>
<feature type="chain" id="PRO_5035900137" evidence="1">
    <location>
        <begin position="20"/>
        <end position="55"/>
    </location>
</feature>
<comment type="caution">
    <text evidence="2">The sequence shown here is derived from an EMBL/GenBank/DDBJ whole genome shotgun (WGS) entry which is preliminary data.</text>
</comment>